<comment type="caution">
    <text evidence="2">The sequence shown here is derived from an EMBL/GenBank/DDBJ whole genome shotgun (WGS) entry which is preliminary data.</text>
</comment>
<sequence length="69" mass="7595">MKSQIEKRLADLKAEHEAGQKMLAELDAKRAGLVQTMLRIEGAMQVLQELLPSDEANNATVTNLPHAAR</sequence>
<accession>A0A511T8I9</accession>
<dbReference type="RefSeq" id="WP_046714011.1">
    <property type="nucleotide sequence ID" value="NZ_BJXR01000039.1"/>
</dbReference>
<gene>
    <name evidence="2" type="ORF">MFU01_55120</name>
    <name evidence="3" type="ORF">SAMN05443572_103355</name>
</gene>
<keyword evidence="4" id="KW-1185">Reference proteome</keyword>
<dbReference type="OrthoDB" id="5198170at2"/>
<dbReference type="AlphaFoldDB" id="A0A511T8I9"/>
<name>A0A511T8I9_MYXFU</name>
<organism evidence="2 5">
    <name type="scientific">Myxococcus fulvus</name>
    <dbReference type="NCBI Taxonomy" id="33"/>
    <lineage>
        <taxon>Bacteria</taxon>
        <taxon>Pseudomonadati</taxon>
        <taxon>Myxococcota</taxon>
        <taxon>Myxococcia</taxon>
        <taxon>Myxococcales</taxon>
        <taxon>Cystobacterineae</taxon>
        <taxon>Myxococcaceae</taxon>
        <taxon>Myxococcus</taxon>
    </lineage>
</organism>
<feature type="coiled-coil region" evidence="1">
    <location>
        <begin position="2"/>
        <end position="29"/>
    </location>
</feature>
<keyword evidence="1" id="KW-0175">Coiled coil</keyword>
<dbReference type="EMBL" id="BJXR01000039">
    <property type="protein sequence ID" value="GEN10475.1"/>
    <property type="molecule type" value="Genomic_DNA"/>
</dbReference>
<reference evidence="3 4" key="1">
    <citation type="submission" date="2016-10" db="EMBL/GenBank/DDBJ databases">
        <authorList>
            <person name="Varghese N."/>
            <person name="Submissions S."/>
        </authorList>
    </citation>
    <scope>NUCLEOTIDE SEQUENCE [LARGE SCALE GENOMIC DNA]</scope>
    <source>
        <strain evidence="3 4">DSM 16525</strain>
    </source>
</reference>
<dbReference type="Proteomes" id="UP000321514">
    <property type="component" value="Unassembled WGS sequence"/>
</dbReference>
<evidence type="ECO:0000313" key="3">
    <source>
        <dbReference type="EMBL" id="SET81778.1"/>
    </source>
</evidence>
<reference evidence="2 5" key="2">
    <citation type="submission" date="2019-07" db="EMBL/GenBank/DDBJ databases">
        <title>Whole genome shotgun sequence of Myxococcus fulvus NBRC 100333.</title>
        <authorList>
            <person name="Hosoyama A."/>
            <person name="Uohara A."/>
            <person name="Ohji S."/>
            <person name="Ichikawa N."/>
        </authorList>
    </citation>
    <scope>NUCLEOTIDE SEQUENCE [LARGE SCALE GENOMIC DNA]</scope>
    <source>
        <strain evidence="2 5">NBRC 100333</strain>
    </source>
</reference>
<evidence type="ECO:0000313" key="2">
    <source>
        <dbReference type="EMBL" id="GEN10475.1"/>
    </source>
</evidence>
<dbReference type="EMBL" id="FOIB01000003">
    <property type="protein sequence ID" value="SET81778.1"/>
    <property type="molecule type" value="Genomic_DNA"/>
</dbReference>
<dbReference type="Proteomes" id="UP000183760">
    <property type="component" value="Unassembled WGS sequence"/>
</dbReference>
<protein>
    <submittedName>
        <fullName evidence="2">Uncharacterized protein</fullName>
    </submittedName>
</protein>
<evidence type="ECO:0000313" key="5">
    <source>
        <dbReference type="Proteomes" id="UP000321514"/>
    </source>
</evidence>
<evidence type="ECO:0000313" key="4">
    <source>
        <dbReference type="Proteomes" id="UP000183760"/>
    </source>
</evidence>
<dbReference type="STRING" id="1334629.MFUL124B02_23465"/>
<proteinExistence type="predicted"/>
<evidence type="ECO:0000256" key="1">
    <source>
        <dbReference type="SAM" id="Coils"/>
    </source>
</evidence>